<evidence type="ECO:0000313" key="7">
    <source>
        <dbReference type="Proteomes" id="UP000315724"/>
    </source>
</evidence>
<dbReference type="GO" id="GO:0016788">
    <property type="term" value="F:hydrolase activity, acting on ester bonds"/>
    <property type="evidence" value="ECO:0007669"/>
    <property type="project" value="InterPro"/>
</dbReference>
<dbReference type="Proteomes" id="UP000315724">
    <property type="component" value="Chromosome"/>
</dbReference>
<dbReference type="SUPFAM" id="SSF53187">
    <property type="entry name" value="Zn-dependent exopeptidases"/>
    <property type="match status" value="1"/>
</dbReference>
<comment type="cofactor">
    <cofactor evidence="1">
        <name>Zn(2+)</name>
        <dbReference type="ChEBI" id="CHEBI:29105"/>
    </cofactor>
</comment>
<keyword evidence="7" id="KW-1185">Reference proteome</keyword>
<dbReference type="InterPro" id="IPR043795">
    <property type="entry name" value="N-alpha-Ac-DABA-like"/>
</dbReference>
<dbReference type="InterPro" id="IPR053138">
    <property type="entry name" value="N-alpha-Ac-DABA_deacetylase"/>
</dbReference>
<dbReference type="OrthoDB" id="9782876at2"/>
<evidence type="ECO:0000256" key="1">
    <source>
        <dbReference type="ARBA" id="ARBA00001947"/>
    </source>
</evidence>
<dbReference type="PANTHER" id="PTHR37326">
    <property type="entry name" value="BLL3975 PROTEIN"/>
    <property type="match status" value="1"/>
</dbReference>
<dbReference type="PIRSF" id="PIRSF039012">
    <property type="entry name" value="ASP"/>
    <property type="match status" value="1"/>
</dbReference>
<dbReference type="InterPro" id="IPR055438">
    <property type="entry name" value="AstE_AspA_cat"/>
</dbReference>
<sequence>MGMFQRLEFQGQSDGPHLLITAGVHGDEFEPMAAVRQLAKFLAQESSLFRGRVTLVPCVNEEAFLLGARCASDGLDLARTCPGNAQGSVTEQLAAGISELISAADYYIDLHTGGTELSIYPLAGYVLHSDKSVLEKQREMAQAFNLNVSWGTSPELQGRTLSVARDANVPAIYAEYFGAATCSKEGTDAYVDGCLNVMGALNMIERTSPPSRIEYVVEDTRPDSGHLQICNPSPVDGYFETAVGLGEKVSKGDLLGTVFCLKDHNPYPIKSDQNGIVLTLRTFPRVLAGQSVAVILESGEKVS</sequence>
<gene>
    <name evidence="6" type="ORF">Mal48_15710</name>
</gene>
<accession>A0A517QLB1</accession>
<evidence type="ECO:0000256" key="3">
    <source>
        <dbReference type="ARBA" id="ARBA00022801"/>
    </source>
</evidence>
<dbReference type="AlphaFoldDB" id="A0A517QLB1"/>
<feature type="domain" description="Succinylglutamate desuccinylase/Aspartoacylase catalytic" evidence="5">
    <location>
        <begin position="14"/>
        <end position="197"/>
    </location>
</feature>
<dbReference type="KEGG" id="tpol:Mal48_15710"/>
<evidence type="ECO:0000256" key="4">
    <source>
        <dbReference type="ARBA" id="ARBA00022833"/>
    </source>
</evidence>
<evidence type="ECO:0000313" key="6">
    <source>
        <dbReference type="EMBL" id="QDT32327.1"/>
    </source>
</evidence>
<name>A0A517QLB1_9PLAN</name>
<dbReference type="RefSeq" id="WP_145197504.1">
    <property type="nucleotide sequence ID" value="NZ_CP036267.1"/>
</dbReference>
<evidence type="ECO:0000256" key="2">
    <source>
        <dbReference type="ARBA" id="ARBA00022723"/>
    </source>
</evidence>
<dbReference type="CDD" id="cd06230">
    <property type="entry name" value="M14_ASTE_ASPA_like"/>
    <property type="match status" value="1"/>
</dbReference>
<dbReference type="GO" id="GO:0046872">
    <property type="term" value="F:metal ion binding"/>
    <property type="evidence" value="ECO:0007669"/>
    <property type="project" value="UniProtKB-KW"/>
</dbReference>
<keyword evidence="3" id="KW-0378">Hydrolase</keyword>
<protein>
    <submittedName>
        <fullName evidence="6">Succinylglutamate desuccinylase / Aspartoacylase family protein</fullName>
    </submittedName>
</protein>
<dbReference type="PANTHER" id="PTHR37326:SF1">
    <property type="entry name" value="BLL3975 PROTEIN"/>
    <property type="match status" value="1"/>
</dbReference>
<reference evidence="6 7" key="1">
    <citation type="submission" date="2019-02" db="EMBL/GenBank/DDBJ databases">
        <title>Deep-cultivation of Planctomycetes and their phenomic and genomic characterization uncovers novel biology.</title>
        <authorList>
            <person name="Wiegand S."/>
            <person name="Jogler M."/>
            <person name="Boedeker C."/>
            <person name="Pinto D."/>
            <person name="Vollmers J."/>
            <person name="Rivas-Marin E."/>
            <person name="Kohn T."/>
            <person name="Peeters S.H."/>
            <person name="Heuer A."/>
            <person name="Rast P."/>
            <person name="Oberbeckmann S."/>
            <person name="Bunk B."/>
            <person name="Jeske O."/>
            <person name="Meyerdierks A."/>
            <person name="Storesund J.E."/>
            <person name="Kallscheuer N."/>
            <person name="Luecker S."/>
            <person name="Lage O.M."/>
            <person name="Pohl T."/>
            <person name="Merkel B.J."/>
            <person name="Hornburger P."/>
            <person name="Mueller R.-W."/>
            <person name="Bruemmer F."/>
            <person name="Labrenz M."/>
            <person name="Spormann A.M."/>
            <person name="Op den Camp H."/>
            <person name="Overmann J."/>
            <person name="Amann R."/>
            <person name="Jetten M.S.M."/>
            <person name="Mascher T."/>
            <person name="Medema M.H."/>
            <person name="Devos D.P."/>
            <person name="Kaster A.-K."/>
            <person name="Ovreas L."/>
            <person name="Rohde M."/>
            <person name="Galperin M.Y."/>
            <person name="Jogler C."/>
        </authorList>
    </citation>
    <scope>NUCLEOTIDE SEQUENCE [LARGE SCALE GENOMIC DNA]</scope>
    <source>
        <strain evidence="6 7">Mal48</strain>
    </source>
</reference>
<evidence type="ECO:0000259" key="5">
    <source>
        <dbReference type="Pfam" id="PF24827"/>
    </source>
</evidence>
<keyword evidence="2" id="KW-0479">Metal-binding</keyword>
<keyword evidence="4" id="KW-0862">Zinc</keyword>
<dbReference type="GO" id="GO:0016811">
    <property type="term" value="F:hydrolase activity, acting on carbon-nitrogen (but not peptide) bonds, in linear amides"/>
    <property type="evidence" value="ECO:0007669"/>
    <property type="project" value="InterPro"/>
</dbReference>
<dbReference type="Gene3D" id="3.40.630.10">
    <property type="entry name" value="Zn peptidases"/>
    <property type="match status" value="1"/>
</dbReference>
<proteinExistence type="predicted"/>
<dbReference type="Pfam" id="PF24827">
    <property type="entry name" value="AstE_AspA_cat"/>
    <property type="match status" value="1"/>
</dbReference>
<organism evidence="6 7">
    <name type="scientific">Thalassoglobus polymorphus</name>
    <dbReference type="NCBI Taxonomy" id="2527994"/>
    <lineage>
        <taxon>Bacteria</taxon>
        <taxon>Pseudomonadati</taxon>
        <taxon>Planctomycetota</taxon>
        <taxon>Planctomycetia</taxon>
        <taxon>Planctomycetales</taxon>
        <taxon>Planctomycetaceae</taxon>
        <taxon>Thalassoglobus</taxon>
    </lineage>
</organism>
<dbReference type="EMBL" id="CP036267">
    <property type="protein sequence ID" value="QDT32327.1"/>
    <property type="molecule type" value="Genomic_DNA"/>
</dbReference>